<dbReference type="GO" id="GO:0003700">
    <property type="term" value="F:DNA-binding transcription factor activity"/>
    <property type="evidence" value="ECO:0007669"/>
    <property type="project" value="InterPro"/>
</dbReference>
<keyword evidence="2" id="KW-0805">Transcription regulation</keyword>
<organism evidence="6">
    <name type="scientific">Paenibacillus sp. BIHB 4019</name>
    <dbReference type="NCBI Taxonomy" id="1870819"/>
    <lineage>
        <taxon>Bacteria</taxon>
        <taxon>Bacillati</taxon>
        <taxon>Bacillota</taxon>
        <taxon>Bacilli</taxon>
        <taxon>Bacillales</taxon>
        <taxon>Paenibacillaceae</taxon>
        <taxon>Paenibacillus</taxon>
    </lineage>
</organism>
<evidence type="ECO:0000313" key="6">
    <source>
        <dbReference type="EMBL" id="ANY69420.1"/>
    </source>
</evidence>
<name>A0A1B2DNY0_9BACL</name>
<dbReference type="PRINTS" id="PR00039">
    <property type="entry name" value="HTHLYSR"/>
</dbReference>
<dbReference type="SUPFAM" id="SSF46785">
    <property type="entry name" value="Winged helix' DNA-binding domain"/>
    <property type="match status" value="1"/>
</dbReference>
<keyword evidence="4" id="KW-0804">Transcription</keyword>
<accession>A0A1B2DNY0</accession>
<evidence type="ECO:0000256" key="4">
    <source>
        <dbReference type="ARBA" id="ARBA00023163"/>
    </source>
</evidence>
<dbReference type="InterPro" id="IPR000847">
    <property type="entry name" value="LysR_HTH_N"/>
</dbReference>
<dbReference type="GO" id="GO:0003677">
    <property type="term" value="F:DNA binding"/>
    <property type="evidence" value="ECO:0007669"/>
    <property type="project" value="UniProtKB-KW"/>
</dbReference>
<evidence type="ECO:0000259" key="5">
    <source>
        <dbReference type="PROSITE" id="PS50931"/>
    </source>
</evidence>
<dbReference type="Pfam" id="PF03466">
    <property type="entry name" value="LysR_substrate"/>
    <property type="match status" value="1"/>
</dbReference>
<dbReference type="InterPro" id="IPR005119">
    <property type="entry name" value="LysR_subst-bd"/>
</dbReference>
<feature type="domain" description="HTH lysR-type" evidence="5">
    <location>
        <begin position="1"/>
        <end position="58"/>
    </location>
</feature>
<dbReference type="Pfam" id="PF00126">
    <property type="entry name" value="HTH_1"/>
    <property type="match status" value="1"/>
</dbReference>
<comment type="similarity">
    <text evidence="1">Belongs to the LysR transcriptional regulatory family.</text>
</comment>
<dbReference type="SUPFAM" id="SSF53850">
    <property type="entry name" value="Periplasmic binding protein-like II"/>
    <property type="match status" value="1"/>
</dbReference>
<gene>
    <name evidence="6" type="ORF">BBD42_25250</name>
</gene>
<protein>
    <submittedName>
        <fullName evidence="6">LysR family transcriptional regulator</fullName>
    </submittedName>
</protein>
<proteinExistence type="inferred from homology"/>
<dbReference type="Gene3D" id="1.10.10.10">
    <property type="entry name" value="Winged helix-like DNA-binding domain superfamily/Winged helix DNA-binding domain"/>
    <property type="match status" value="1"/>
</dbReference>
<evidence type="ECO:0000256" key="2">
    <source>
        <dbReference type="ARBA" id="ARBA00023015"/>
    </source>
</evidence>
<keyword evidence="3" id="KW-0238">DNA-binding</keyword>
<dbReference type="AlphaFoldDB" id="A0A1B2DNY0"/>
<evidence type="ECO:0000256" key="3">
    <source>
        <dbReference type="ARBA" id="ARBA00023125"/>
    </source>
</evidence>
<dbReference type="Gene3D" id="3.40.190.290">
    <property type="match status" value="1"/>
</dbReference>
<reference evidence="6" key="1">
    <citation type="submission" date="2016-08" db="EMBL/GenBank/DDBJ databases">
        <title>Complete Genome Seqeunce of Paenibacillus sp. BIHB 4019 from tea rhizoplane.</title>
        <authorList>
            <person name="Thakur R."/>
            <person name="Swarnkar M.K."/>
            <person name="Gulati A."/>
        </authorList>
    </citation>
    <scope>NUCLEOTIDE SEQUENCE [LARGE SCALE GENOMIC DNA]</scope>
    <source>
        <strain evidence="6">BIHB4019</strain>
    </source>
</reference>
<sequence>MDVMHLKYFQTVARMEHMTKAANQLNIAQSALSMIISRLEDDLGASLFDRVGRQIRLNEQGTAYLKRVNIALASLEEGRREVTVLTHREQNRIALAVTTLNRLSNVLSPYLAQYPDANFRITQASTEQDKLLLLERNEIDFFLTTELISRDDIKHVPLVTEKIMIAVPPTHRLAGTTRITLDEVAQEDFISLKQGYSFRELMDAYCKEAGFIPRTICEGDEPAAIASLIRSGLGIAFQPAGSREEYSDLTYIEIEKPSCQLTFYLAWMKNRYLSHAAINFREYIIQHFKTGASP</sequence>
<dbReference type="PANTHER" id="PTHR30419:SF28">
    <property type="entry name" value="HTH-TYPE TRANSCRIPTIONAL REGULATOR BSDA"/>
    <property type="match status" value="1"/>
</dbReference>
<evidence type="ECO:0000256" key="1">
    <source>
        <dbReference type="ARBA" id="ARBA00009437"/>
    </source>
</evidence>
<dbReference type="InterPro" id="IPR050950">
    <property type="entry name" value="HTH-type_LysR_regulators"/>
</dbReference>
<dbReference type="InterPro" id="IPR036388">
    <property type="entry name" value="WH-like_DNA-bd_sf"/>
</dbReference>
<dbReference type="EMBL" id="CP016808">
    <property type="protein sequence ID" value="ANY69420.1"/>
    <property type="molecule type" value="Genomic_DNA"/>
</dbReference>
<dbReference type="PANTHER" id="PTHR30419">
    <property type="entry name" value="HTH-TYPE TRANSCRIPTIONAL REGULATOR YBHD"/>
    <property type="match status" value="1"/>
</dbReference>
<dbReference type="FunFam" id="1.10.10.10:FF:000001">
    <property type="entry name" value="LysR family transcriptional regulator"/>
    <property type="match status" value="1"/>
</dbReference>
<dbReference type="PROSITE" id="PS50931">
    <property type="entry name" value="HTH_LYSR"/>
    <property type="match status" value="1"/>
</dbReference>
<dbReference type="GO" id="GO:0005829">
    <property type="term" value="C:cytosol"/>
    <property type="evidence" value="ECO:0007669"/>
    <property type="project" value="TreeGrafter"/>
</dbReference>
<dbReference type="InterPro" id="IPR036390">
    <property type="entry name" value="WH_DNA-bd_sf"/>
</dbReference>